<comment type="caution">
    <text evidence="2">The sequence shown here is derived from an EMBL/GenBank/DDBJ whole genome shotgun (WGS) entry which is preliminary data.</text>
</comment>
<dbReference type="EMBL" id="AKHW03001043">
    <property type="protein sequence ID" value="KYO43959.1"/>
    <property type="molecule type" value="Genomic_DNA"/>
</dbReference>
<dbReference type="AlphaFoldDB" id="A0A151P4V3"/>
<organism evidence="2 3">
    <name type="scientific">Alligator mississippiensis</name>
    <name type="common">American alligator</name>
    <dbReference type="NCBI Taxonomy" id="8496"/>
    <lineage>
        <taxon>Eukaryota</taxon>
        <taxon>Metazoa</taxon>
        <taxon>Chordata</taxon>
        <taxon>Craniata</taxon>
        <taxon>Vertebrata</taxon>
        <taxon>Euteleostomi</taxon>
        <taxon>Archelosauria</taxon>
        <taxon>Archosauria</taxon>
        <taxon>Crocodylia</taxon>
        <taxon>Alligatoridae</taxon>
        <taxon>Alligatorinae</taxon>
        <taxon>Alligator</taxon>
    </lineage>
</organism>
<keyword evidence="3" id="KW-1185">Reference proteome</keyword>
<keyword evidence="1" id="KW-1133">Transmembrane helix</keyword>
<proteinExistence type="predicted"/>
<keyword evidence="1" id="KW-0472">Membrane</keyword>
<evidence type="ECO:0000256" key="1">
    <source>
        <dbReference type="SAM" id="Phobius"/>
    </source>
</evidence>
<keyword evidence="1" id="KW-0812">Transmembrane</keyword>
<sequence>MSVAMSTRLGCHGDWPQPYRQGLLENGVWLPAISIILPTPAVHQTLLVIILLFTTSKNASAGKILSQMMLTANKY</sequence>
<name>A0A151P4V3_ALLMI</name>
<accession>A0A151P4V3</accession>
<gene>
    <name evidence="2" type="ORF">Y1Q_0014616</name>
</gene>
<protein>
    <submittedName>
        <fullName evidence="2">Uncharacterized protein</fullName>
    </submittedName>
</protein>
<evidence type="ECO:0000313" key="3">
    <source>
        <dbReference type="Proteomes" id="UP000050525"/>
    </source>
</evidence>
<evidence type="ECO:0000313" key="2">
    <source>
        <dbReference type="EMBL" id="KYO43959.1"/>
    </source>
</evidence>
<feature type="transmembrane region" description="Helical" evidence="1">
    <location>
        <begin position="28"/>
        <end position="53"/>
    </location>
</feature>
<reference evidence="2 3" key="1">
    <citation type="journal article" date="2012" name="Genome Biol.">
        <title>Sequencing three crocodilian genomes to illuminate the evolution of archosaurs and amniotes.</title>
        <authorList>
            <person name="St John J.A."/>
            <person name="Braun E.L."/>
            <person name="Isberg S.R."/>
            <person name="Miles L.G."/>
            <person name="Chong A.Y."/>
            <person name="Gongora J."/>
            <person name="Dalzell P."/>
            <person name="Moran C."/>
            <person name="Bed'hom B."/>
            <person name="Abzhanov A."/>
            <person name="Burgess S.C."/>
            <person name="Cooksey A.M."/>
            <person name="Castoe T.A."/>
            <person name="Crawford N.G."/>
            <person name="Densmore L.D."/>
            <person name="Drew J.C."/>
            <person name="Edwards S.V."/>
            <person name="Faircloth B.C."/>
            <person name="Fujita M.K."/>
            <person name="Greenwold M.J."/>
            <person name="Hoffmann F.G."/>
            <person name="Howard J.M."/>
            <person name="Iguchi T."/>
            <person name="Janes D.E."/>
            <person name="Khan S.Y."/>
            <person name="Kohno S."/>
            <person name="de Koning A.J."/>
            <person name="Lance S.L."/>
            <person name="McCarthy F.M."/>
            <person name="McCormack J.E."/>
            <person name="Merchant M.E."/>
            <person name="Peterson D.G."/>
            <person name="Pollock D.D."/>
            <person name="Pourmand N."/>
            <person name="Raney B.J."/>
            <person name="Roessler K.A."/>
            <person name="Sanford J.R."/>
            <person name="Sawyer R.H."/>
            <person name="Schmidt C.J."/>
            <person name="Triplett E.W."/>
            <person name="Tuberville T.D."/>
            <person name="Venegas-Anaya M."/>
            <person name="Howard J.T."/>
            <person name="Jarvis E.D."/>
            <person name="Guillette L.J.Jr."/>
            <person name="Glenn T.C."/>
            <person name="Green R.E."/>
            <person name="Ray D.A."/>
        </authorList>
    </citation>
    <scope>NUCLEOTIDE SEQUENCE [LARGE SCALE GENOMIC DNA]</scope>
    <source>
        <strain evidence="2">KSC_2009_1</strain>
    </source>
</reference>
<dbReference type="Proteomes" id="UP000050525">
    <property type="component" value="Unassembled WGS sequence"/>
</dbReference>